<dbReference type="InParanoid" id="D3BLM8"/>
<accession>D3BLM8</accession>
<reference evidence="2 3" key="1">
    <citation type="journal article" date="2011" name="Genome Res.">
        <title>Phylogeny-wide analysis of social amoeba genomes highlights ancient origins for complex intercellular communication.</title>
        <authorList>
            <person name="Heidel A.J."/>
            <person name="Lawal H.M."/>
            <person name="Felder M."/>
            <person name="Schilde C."/>
            <person name="Helps N.R."/>
            <person name="Tunggal B."/>
            <person name="Rivero F."/>
            <person name="John U."/>
            <person name="Schleicher M."/>
            <person name="Eichinger L."/>
            <person name="Platzer M."/>
            <person name="Noegel A.A."/>
            <person name="Schaap P."/>
            <person name="Gloeckner G."/>
        </authorList>
    </citation>
    <scope>NUCLEOTIDE SEQUENCE [LARGE SCALE GENOMIC DNA]</scope>
    <source>
        <strain evidence="3">ATCC 26659 / Pp 5 / PN500</strain>
    </source>
</reference>
<evidence type="ECO:0000313" key="2">
    <source>
        <dbReference type="EMBL" id="EFA77479.1"/>
    </source>
</evidence>
<name>D3BLM8_HETP5</name>
<evidence type="ECO:0000313" key="3">
    <source>
        <dbReference type="Proteomes" id="UP000001396"/>
    </source>
</evidence>
<sequence>MKVNSNTCMSLIKNDIIQYQDLQTVMLSINLCINDMSLIDKNNIFCYVAVGVFIPILPIVFWSNKLNSENVQKLLTFFMISNLLA</sequence>
<protein>
    <submittedName>
        <fullName evidence="2">Uncharacterized protein</fullName>
    </submittedName>
</protein>
<organism evidence="2 3">
    <name type="scientific">Heterostelium pallidum (strain ATCC 26659 / Pp 5 / PN500)</name>
    <name type="common">Cellular slime mold</name>
    <name type="synonym">Polysphondylium pallidum</name>
    <dbReference type="NCBI Taxonomy" id="670386"/>
    <lineage>
        <taxon>Eukaryota</taxon>
        <taxon>Amoebozoa</taxon>
        <taxon>Evosea</taxon>
        <taxon>Eumycetozoa</taxon>
        <taxon>Dictyostelia</taxon>
        <taxon>Acytosteliales</taxon>
        <taxon>Acytosteliaceae</taxon>
        <taxon>Heterostelium</taxon>
    </lineage>
</organism>
<dbReference type="EMBL" id="ADBJ01000042">
    <property type="protein sequence ID" value="EFA77479.1"/>
    <property type="molecule type" value="Genomic_DNA"/>
</dbReference>
<dbReference type="RefSeq" id="XP_020429607.1">
    <property type="nucleotide sequence ID" value="XM_020582826.1"/>
</dbReference>
<proteinExistence type="predicted"/>
<keyword evidence="1" id="KW-0812">Transmembrane</keyword>
<dbReference type="Proteomes" id="UP000001396">
    <property type="component" value="Unassembled WGS sequence"/>
</dbReference>
<gene>
    <name evidence="2" type="ORF">PPL_12081</name>
</gene>
<keyword evidence="3" id="KW-1185">Reference proteome</keyword>
<keyword evidence="1" id="KW-0472">Membrane</keyword>
<feature type="transmembrane region" description="Helical" evidence="1">
    <location>
        <begin position="44"/>
        <end position="63"/>
    </location>
</feature>
<dbReference type="AlphaFoldDB" id="D3BLM8"/>
<evidence type="ECO:0000256" key="1">
    <source>
        <dbReference type="SAM" id="Phobius"/>
    </source>
</evidence>
<dbReference type="GeneID" id="31367548"/>
<keyword evidence="1" id="KW-1133">Transmembrane helix</keyword>
<comment type="caution">
    <text evidence="2">The sequence shown here is derived from an EMBL/GenBank/DDBJ whole genome shotgun (WGS) entry which is preliminary data.</text>
</comment>